<dbReference type="GO" id="GO:0006820">
    <property type="term" value="P:monoatomic anion transport"/>
    <property type="evidence" value="ECO:0007669"/>
    <property type="project" value="TreeGrafter"/>
</dbReference>
<dbReference type="Pfam" id="PF07690">
    <property type="entry name" value="MFS_1"/>
    <property type="match status" value="1"/>
</dbReference>
<proteinExistence type="predicted"/>
<evidence type="ECO:0000256" key="5">
    <source>
        <dbReference type="ARBA" id="ARBA00022989"/>
    </source>
</evidence>
<keyword evidence="2" id="KW-0813">Transport</keyword>
<evidence type="ECO:0000256" key="4">
    <source>
        <dbReference type="ARBA" id="ARBA00022847"/>
    </source>
</evidence>
<keyword evidence="6 7" id="KW-0472">Membrane</keyword>
<feature type="domain" description="Major facilitator superfamily (MFS) profile" evidence="8">
    <location>
        <begin position="28"/>
        <end position="468"/>
    </location>
</feature>
<evidence type="ECO:0000256" key="6">
    <source>
        <dbReference type="ARBA" id="ARBA00023136"/>
    </source>
</evidence>
<evidence type="ECO:0000256" key="3">
    <source>
        <dbReference type="ARBA" id="ARBA00022692"/>
    </source>
</evidence>
<feature type="transmembrane region" description="Helical" evidence="7">
    <location>
        <begin position="444"/>
        <end position="463"/>
    </location>
</feature>
<reference evidence="10" key="1">
    <citation type="submission" date="2020-01" db="EMBL/GenBank/DDBJ databases">
        <title>Draft genome sequence of the Termite Coptotermes fromosanus.</title>
        <authorList>
            <person name="Itakura S."/>
            <person name="Yosikawa Y."/>
            <person name="Umezawa K."/>
        </authorList>
    </citation>
    <scope>NUCLEOTIDE SEQUENCE [LARGE SCALE GENOMIC DNA]</scope>
</reference>
<feature type="transmembrane region" description="Helical" evidence="7">
    <location>
        <begin position="147"/>
        <end position="169"/>
    </location>
</feature>
<feature type="transmembrane region" description="Helical" evidence="7">
    <location>
        <begin position="376"/>
        <end position="396"/>
    </location>
</feature>
<dbReference type="CDD" id="cd17318">
    <property type="entry name" value="MFS_SLC17"/>
    <property type="match status" value="1"/>
</dbReference>
<protein>
    <recommendedName>
        <fullName evidence="8">Major facilitator superfamily (MFS) profile domain-containing protein</fullName>
    </recommendedName>
</protein>
<dbReference type="InterPro" id="IPR050382">
    <property type="entry name" value="MFS_Na/Anion_cotransporter"/>
</dbReference>
<dbReference type="FunCoup" id="A0A6L2PG90">
    <property type="interactions" value="6"/>
</dbReference>
<dbReference type="AlphaFoldDB" id="A0A6L2PG90"/>
<evidence type="ECO:0000313" key="9">
    <source>
        <dbReference type="EMBL" id="GFG29605.1"/>
    </source>
</evidence>
<dbReference type="Proteomes" id="UP000502823">
    <property type="component" value="Unassembled WGS sequence"/>
</dbReference>
<keyword evidence="10" id="KW-1185">Reference proteome</keyword>
<dbReference type="InParanoid" id="A0A6L2PG90"/>
<dbReference type="InterPro" id="IPR036259">
    <property type="entry name" value="MFS_trans_sf"/>
</dbReference>
<dbReference type="GO" id="GO:0015293">
    <property type="term" value="F:symporter activity"/>
    <property type="evidence" value="ECO:0007669"/>
    <property type="project" value="UniProtKB-KW"/>
</dbReference>
<feature type="transmembrane region" description="Helical" evidence="7">
    <location>
        <begin position="212"/>
        <end position="232"/>
    </location>
</feature>
<evidence type="ECO:0000256" key="1">
    <source>
        <dbReference type="ARBA" id="ARBA00004141"/>
    </source>
</evidence>
<organism evidence="9 10">
    <name type="scientific">Coptotermes formosanus</name>
    <name type="common">Formosan subterranean termite</name>
    <dbReference type="NCBI Taxonomy" id="36987"/>
    <lineage>
        <taxon>Eukaryota</taxon>
        <taxon>Metazoa</taxon>
        <taxon>Ecdysozoa</taxon>
        <taxon>Arthropoda</taxon>
        <taxon>Hexapoda</taxon>
        <taxon>Insecta</taxon>
        <taxon>Pterygota</taxon>
        <taxon>Neoptera</taxon>
        <taxon>Polyneoptera</taxon>
        <taxon>Dictyoptera</taxon>
        <taxon>Blattodea</taxon>
        <taxon>Blattoidea</taxon>
        <taxon>Termitoidae</taxon>
        <taxon>Rhinotermitidae</taxon>
        <taxon>Coptotermes</taxon>
    </lineage>
</organism>
<comment type="caution">
    <text evidence="9">The sequence shown here is derived from an EMBL/GenBank/DDBJ whole genome shotgun (WGS) entry which is preliminary data.</text>
</comment>
<dbReference type="GO" id="GO:0016020">
    <property type="term" value="C:membrane"/>
    <property type="evidence" value="ECO:0007669"/>
    <property type="project" value="UniProtKB-SubCell"/>
</dbReference>
<evidence type="ECO:0000313" key="10">
    <source>
        <dbReference type="Proteomes" id="UP000502823"/>
    </source>
</evidence>
<dbReference type="InterPro" id="IPR011701">
    <property type="entry name" value="MFS"/>
</dbReference>
<dbReference type="OrthoDB" id="2985014at2759"/>
<feature type="transmembrane region" description="Helical" evidence="7">
    <location>
        <begin position="313"/>
        <end position="331"/>
    </location>
</feature>
<evidence type="ECO:0000259" key="8">
    <source>
        <dbReference type="PROSITE" id="PS50850"/>
    </source>
</evidence>
<feature type="transmembrane region" description="Helical" evidence="7">
    <location>
        <begin position="351"/>
        <end position="370"/>
    </location>
</feature>
<feature type="transmembrane region" description="Helical" evidence="7">
    <location>
        <begin position="121"/>
        <end position="141"/>
    </location>
</feature>
<feature type="transmembrane region" description="Helical" evidence="7">
    <location>
        <begin position="20"/>
        <end position="49"/>
    </location>
</feature>
<keyword evidence="5 7" id="KW-1133">Transmembrane helix</keyword>
<dbReference type="EMBL" id="BLKM01007078">
    <property type="protein sequence ID" value="GFG29605.1"/>
    <property type="molecule type" value="Genomic_DNA"/>
</dbReference>
<dbReference type="InterPro" id="IPR020846">
    <property type="entry name" value="MFS_dom"/>
</dbReference>
<dbReference type="PANTHER" id="PTHR11662">
    <property type="entry name" value="SOLUTE CARRIER FAMILY 17"/>
    <property type="match status" value="1"/>
</dbReference>
<keyword evidence="3 7" id="KW-0812">Transmembrane</keyword>
<name>A0A6L2PG90_COPFO</name>
<evidence type="ECO:0000256" key="7">
    <source>
        <dbReference type="SAM" id="Phobius"/>
    </source>
</evidence>
<sequence length="502" mass="55893">MVFRPASWLGNTIAGWIPARYILAVLGSMSLAIIYGLRVNLSVAIVIMVNHTWLSNLSNTTNSSCPKRDTETTPQFSSVLQDGPFQWDEYQQGLILSSYYWGYLTSQIPGGRISEIFSAKWAMFTAILLNSIGMLLTPVAAQSEPLLMFLRVVEGAGGGCSFPALSVLLSKWAPTEERDTMTTIVYAGAALGTVLSLLFSGFIYTWQTWEAVFYWMGSLPALWCLLWMWLVADDPTKQCYITEKERLLIHKSLGDAHLPHKAFPVPWKKVCTSVPFIAIIITHFCNNFCWYFLLTELPKYMNQVLCFKIEDDYLLLSMPYFTLWIFTLILGKCLDLGRTRKVITTTAARKISTFFASVVPAACILGVTYAECNHTAVIAAMFIAVTAMGGMFSGVYSNNLDIAPNYAGTLLGITNTFGTIPGIIVPIFVGGITYSSQTAEQWNIIFYTILGMLVFEAVVYLIFGSGEEQSWNKSNDRTMPADNKIVVPEVLKKQTTNEIPEL</sequence>
<feature type="transmembrane region" description="Helical" evidence="7">
    <location>
        <begin position="270"/>
        <end position="293"/>
    </location>
</feature>
<accession>A0A6L2PG90</accession>
<gene>
    <name evidence="9" type="ORF">Cfor_10434</name>
</gene>
<dbReference type="FunFam" id="1.20.1250.20:FF:000003">
    <property type="entry name" value="Solute carrier family 17 member 3"/>
    <property type="match status" value="1"/>
</dbReference>
<feature type="transmembrane region" description="Helical" evidence="7">
    <location>
        <begin position="408"/>
        <end position="432"/>
    </location>
</feature>
<comment type="subcellular location">
    <subcellularLocation>
        <location evidence="1">Membrane</location>
        <topology evidence="1">Multi-pass membrane protein</topology>
    </subcellularLocation>
</comment>
<dbReference type="PANTHER" id="PTHR11662:SF457">
    <property type="entry name" value="MAJOR FACILITATOR SUPERFAMILY TRANSPORTER 3"/>
    <property type="match status" value="1"/>
</dbReference>
<dbReference type="PROSITE" id="PS50850">
    <property type="entry name" value="MFS"/>
    <property type="match status" value="1"/>
</dbReference>
<keyword evidence="4" id="KW-0769">Symport</keyword>
<dbReference type="Gene3D" id="1.20.1250.20">
    <property type="entry name" value="MFS general substrate transporter like domains"/>
    <property type="match status" value="2"/>
</dbReference>
<evidence type="ECO:0000256" key="2">
    <source>
        <dbReference type="ARBA" id="ARBA00022448"/>
    </source>
</evidence>
<dbReference type="SUPFAM" id="SSF103473">
    <property type="entry name" value="MFS general substrate transporter"/>
    <property type="match status" value="1"/>
</dbReference>
<feature type="transmembrane region" description="Helical" evidence="7">
    <location>
        <begin position="181"/>
        <end position="206"/>
    </location>
</feature>